<keyword evidence="1" id="KW-0732">Signal</keyword>
<reference evidence="2 3" key="1">
    <citation type="submission" date="2021-11" db="EMBL/GenBank/DDBJ databases">
        <authorList>
            <person name="Oh E.-T."/>
            <person name="Kim S.-B."/>
        </authorList>
    </citation>
    <scope>NUCLEOTIDE SEQUENCE [LARGE SCALE GENOMIC DNA]</scope>
    <source>
        <strain evidence="2 3">MMS20-SJTR3</strain>
    </source>
</reference>
<evidence type="ECO:0000256" key="1">
    <source>
        <dbReference type="SAM" id="SignalP"/>
    </source>
</evidence>
<dbReference type="Pfam" id="PF14366">
    <property type="entry name" value="DUF4410"/>
    <property type="match status" value="1"/>
</dbReference>
<name>A0ABS8JT09_9BURK</name>
<sequence length="267" mass="26676">MSTSVNSIKKTAIRFTCIALVCGSALLSGCASAAVSNVSPVAAPTATTAAAAAGTQATLHPQVIYVAAFDADPQQVQLDNSGLLHKLKTQLSGSSAAQQRADDAAQVREQVADEIVHRLQTLGLNAVRLDAPLPADQNALVVQGSFASIDAGNRRRRTLIGLGAGKSEVSSSVQIVYQPAGGAPRVVESFIAHADSGKMPGMVETAGVGAAAGGIATAAAAGAGLHGVTESKRAGVSADAKRLGDAVAKQIAQFGAQAGFVAAAQKS</sequence>
<accession>A0ABS8JT09</accession>
<gene>
    <name evidence="2" type="ORF">LJ656_10345</name>
</gene>
<proteinExistence type="predicted"/>
<evidence type="ECO:0000313" key="3">
    <source>
        <dbReference type="Proteomes" id="UP001431019"/>
    </source>
</evidence>
<dbReference type="EMBL" id="JAJITD010000004">
    <property type="protein sequence ID" value="MCC8392988.1"/>
    <property type="molecule type" value="Genomic_DNA"/>
</dbReference>
<dbReference type="InterPro" id="IPR025522">
    <property type="entry name" value="DUF4410"/>
</dbReference>
<comment type="caution">
    <text evidence="2">The sequence shown here is derived from an EMBL/GenBank/DDBJ whole genome shotgun (WGS) entry which is preliminary data.</text>
</comment>
<evidence type="ECO:0000313" key="2">
    <source>
        <dbReference type="EMBL" id="MCC8392988.1"/>
    </source>
</evidence>
<keyword evidence="3" id="KW-1185">Reference proteome</keyword>
<feature type="chain" id="PRO_5047134605" evidence="1">
    <location>
        <begin position="34"/>
        <end position="267"/>
    </location>
</feature>
<dbReference type="Proteomes" id="UP001431019">
    <property type="component" value="Unassembled WGS sequence"/>
</dbReference>
<organism evidence="2 3">
    <name type="scientific">Paraburkholderia sejongensis</name>
    <dbReference type="NCBI Taxonomy" id="2886946"/>
    <lineage>
        <taxon>Bacteria</taxon>
        <taxon>Pseudomonadati</taxon>
        <taxon>Pseudomonadota</taxon>
        <taxon>Betaproteobacteria</taxon>
        <taxon>Burkholderiales</taxon>
        <taxon>Burkholderiaceae</taxon>
        <taxon>Paraburkholderia</taxon>
    </lineage>
</organism>
<protein>
    <submittedName>
        <fullName evidence="2">DUF4410 domain-containing protein</fullName>
    </submittedName>
</protein>
<feature type="signal peptide" evidence="1">
    <location>
        <begin position="1"/>
        <end position="33"/>
    </location>
</feature>
<dbReference type="RefSeq" id="WP_230509295.1">
    <property type="nucleotide sequence ID" value="NZ_JAJITD010000004.1"/>
</dbReference>